<feature type="region of interest" description="Disordered" evidence="1">
    <location>
        <begin position="62"/>
        <end position="89"/>
    </location>
</feature>
<name>A0A4Y2TZ30_ARAVE</name>
<dbReference type="AlphaFoldDB" id="A0A4Y2TZ30"/>
<feature type="non-terminal residue" evidence="2">
    <location>
        <position position="89"/>
    </location>
</feature>
<evidence type="ECO:0000313" key="2">
    <source>
        <dbReference type="EMBL" id="GBO04596.1"/>
    </source>
</evidence>
<gene>
    <name evidence="2" type="ORF">AVEN_54485_1</name>
</gene>
<dbReference type="Proteomes" id="UP000499080">
    <property type="component" value="Unassembled WGS sequence"/>
</dbReference>
<dbReference type="EMBL" id="BGPR01031478">
    <property type="protein sequence ID" value="GBO04596.1"/>
    <property type="molecule type" value="Genomic_DNA"/>
</dbReference>
<accession>A0A4Y2TZ30</accession>
<reference evidence="2 3" key="1">
    <citation type="journal article" date="2019" name="Sci. Rep.">
        <title>Orb-weaving spider Araneus ventricosus genome elucidates the spidroin gene catalogue.</title>
        <authorList>
            <person name="Kono N."/>
            <person name="Nakamura H."/>
            <person name="Ohtoshi R."/>
            <person name="Moran D.A.P."/>
            <person name="Shinohara A."/>
            <person name="Yoshida Y."/>
            <person name="Fujiwara M."/>
            <person name="Mori M."/>
            <person name="Tomita M."/>
            <person name="Arakawa K."/>
        </authorList>
    </citation>
    <scope>NUCLEOTIDE SEQUENCE [LARGE SCALE GENOMIC DNA]</scope>
</reference>
<sequence>MAPISGPNCGVKYTVALQRAVVRRRSFDEDRHLQVMQAILDVVQQIAPAALEESGEEALVDDVFLPNPPAYSPPPPPRVRPPPPLGPPP</sequence>
<feature type="compositionally biased region" description="Pro residues" evidence="1">
    <location>
        <begin position="66"/>
        <end position="89"/>
    </location>
</feature>
<proteinExistence type="predicted"/>
<keyword evidence="3" id="KW-1185">Reference proteome</keyword>
<evidence type="ECO:0000313" key="3">
    <source>
        <dbReference type="Proteomes" id="UP000499080"/>
    </source>
</evidence>
<organism evidence="2 3">
    <name type="scientific">Araneus ventricosus</name>
    <name type="common">Orbweaver spider</name>
    <name type="synonym">Epeira ventricosa</name>
    <dbReference type="NCBI Taxonomy" id="182803"/>
    <lineage>
        <taxon>Eukaryota</taxon>
        <taxon>Metazoa</taxon>
        <taxon>Ecdysozoa</taxon>
        <taxon>Arthropoda</taxon>
        <taxon>Chelicerata</taxon>
        <taxon>Arachnida</taxon>
        <taxon>Araneae</taxon>
        <taxon>Araneomorphae</taxon>
        <taxon>Entelegynae</taxon>
        <taxon>Araneoidea</taxon>
        <taxon>Araneidae</taxon>
        <taxon>Araneus</taxon>
    </lineage>
</organism>
<protein>
    <submittedName>
        <fullName evidence="2">Uncharacterized protein</fullName>
    </submittedName>
</protein>
<comment type="caution">
    <text evidence="2">The sequence shown here is derived from an EMBL/GenBank/DDBJ whole genome shotgun (WGS) entry which is preliminary data.</text>
</comment>
<evidence type="ECO:0000256" key="1">
    <source>
        <dbReference type="SAM" id="MobiDB-lite"/>
    </source>
</evidence>